<keyword evidence="2" id="KW-0418">Kinase</keyword>
<dbReference type="eggNOG" id="COG0782">
    <property type="taxonomic scope" value="Bacteria"/>
</dbReference>
<dbReference type="GO" id="GO:0070063">
    <property type="term" value="F:RNA polymerase binding"/>
    <property type="evidence" value="ECO:0007669"/>
    <property type="project" value="InterPro"/>
</dbReference>
<protein>
    <submittedName>
        <fullName evidence="2">Regulator of nucleoside diphosphate kinase</fullName>
    </submittedName>
</protein>
<dbReference type="GO" id="GO:0016301">
    <property type="term" value="F:kinase activity"/>
    <property type="evidence" value="ECO:0007669"/>
    <property type="project" value="UniProtKB-KW"/>
</dbReference>
<reference evidence="2 3" key="1">
    <citation type="journal article" date="2013" name="Genome Announc.">
        <title>Draft Genome Sequence of Cesiribacter andamanensis Strain AMV16T, Isolated from a Soil Sample from a Mud Volcano in the Andaman Islands, India.</title>
        <authorList>
            <person name="Shivaji S."/>
            <person name="Ara S."/>
            <person name="Begum Z."/>
            <person name="Srinivas T.N."/>
            <person name="Singh A."/>
            <person name="Kumar Pinnaka A."/>
        </authorList>
    </citation>
    <scope>NUCLEOTIDE SEQUENCE [LARGE SCALE GENOMIC DNA]</scope>
    <source>
        <strain evidence="2 3">AMV16</strain>
    </source>
</reference>
<evidence type="ECO:0000313" key="3">
    <source>
        <dbReference type="Proteomes" id="UP000011910"/>
    </source>
</evidence>
<dbReference type="OrthoDB" id="192847at2"/>
<dbReference type="InterPro" id="IPR023459">
    <property type="entry name" value="Tscrpt_elong_fac_GreA/B_fam"/>
</dbReference>
<dbReference type="Gene3D" id="3.10.50.30">
    <property type="entry name" value="Transcription elongation factor, GreA/GreB, C-terminal domain"/>
    <property type="match status" value="1"/>
</dbReference>
<keyword evidence="2" id="KW-0808">Transferase</keyword>
<accession>M7N7R9</accession>
<evidence type="ECO:0000259" key="1">
    <source>
        <dbReference type="Pfam" id="PF01272"/>
    </source>
</evidence>
<dbReference type="PANTHER" id="PTHR30437:SF5">
    <property type="entry name" value="REGULATOR OF NUCLEOSIDE DIPHOSPHATE KINASE"/>
    <property type="match status" value="1"/>
</dbReference>
<dbReference type="EMBL" id="AODQ01000030">
    <property type="protein sequence ID" value="EMR03256.1"/>
    <property type="molecule type" value="Genomic_DNA"/>
</dbReference>
<dbReference type="InterPro" id="IPR036953">
    <property type="entry name" value="GreA/GreB_C_sf"/>
</dbReference>
<dbReference type="Pfam" id="PF01272">
    <property type="entry name" value="GreA_GreB"/>
    <property type="match status" value="1"/>
</dbReference>
<dbReference type="GO" id="GO:0003677">
    <property type="term" value="F:DNA binding"/>
    <property type="evidence" value="ECO:0007669"/>
    <property type="project" value="InterPro"/>
</dbReference>
<dbReference type="RefSeq" id="WP_009194972.1">
    <property type="nucleotide sequence ID" value="NZ_AODQ01000030.1"/>
</dbReference>
<dbReference type="SUPFAM" id="SSF54534">
    <property type="entry name" value="FKBP-like"/>
    <property type="match status" value="1"/>
</dbReference>
<dbReference type="PANTHER" id="PTHR30437">
    <property type="entry name" value="TRANSCRIPTION ELONGATION FACTOR GREA"/>
    <property type="match status" value="1"/>
</dbReference>
<gene>
    <name evidence="2" type="primary">rnk</name>
    <name evidence="2" type="ORF">ADICEAN_01575</name>
</gene>
<dbReference type="InterPro" id="IPR001437">
    <property type="entry name" value="Tscrpt_elong_fac_GreA/B_C"/>
</dbReference>
<dbReference type="Proteomes" id="UP000011910">
    <property type="component" value="Unassembled WGS sequence"/>
</dbReference>
<dbReference type="GO" id="GO:0032784">
    <property type="term" value="P:regulation of DNA-templated transcription elongation"/>
    <property type="evidence" value="ECO:0007669"/>
    <property type="project" value="InterPro"/>
</dbReference>
<proteinExistence type="predicted"/>
<dbReference type="PATRIC" id="fig|1279009.4.peg.1594"/>
<comment type="caution">
    <text evidence="2">The sequence shown here is derived from an EMBL/GenBank/DDBJ whole genome shotgun (WGS) entry which is preliminary data.</text>
</comment>
<sequence length="138" mass="15462">MKEVQTLIVNSLDKKRLSKLFPVQQSYAELRDNIKLLEEKLGTAKTLTAKKVPPTVVTMNSRVEVKNLSLGRAMAVELVYPDAVDAARFKISIFSPLGAAIFGYSQGDEFLWAGRSGKNRFRIEKVLYQPESAGDYHL</sequence>
<keyword evidence="3" id="KW-1185">Reference proteome</keyword>
<organism evidence="2 3">
    <name type="scientific">Cesiribacter andamanensis AMV16</name>
    <dbReference type="NCBI Taxonomy" id="1279009"/>
    <lineage>
        <taxon>Bacteria</taxon>
        <taxon>Pseudomonadati</taxon>
        <taxon>Bacteroidota</taxon>
        <taxon>Cytophagia</taxon>
        <taxon>Cytophagales</taxon>
        <taxon>Cesiribacteraceae</taxon>
        <taxon>Cesiribacter</taxon>
    </lineage>
</organism>
<dbReference type="GO" id="GO:0006354">
    <property type="term" value="P:DNA-templated transcription elongation"/>
    <property type="evidence" value="ECO:0007669"/>
    <property type="project" value="TreeGrafter"/>
</dbReference>
<feature type="domain" description="Transcription elongation factor GreA/GreB C-terminal" evidence="1">
    <location>
        <begin position="55"/>
        <end position="128"/>
    </location>
</feature>
<evidence type="ECO:0000313" key="2">
    <source>
        <dbReference type="EMBL" id="EMR03256.1"/>
    </source>
</evidence>
<dbReference type="AlphaFoldDB" id="M7N7R9"/>
<dbReference type="NCBIfam" id="NF004396">
    <property type="entry name" value="PRK05753.1"/>
    <property type="match status" value="1"/>
</dbReference>
<dbReference type="STRING" id="1279009.ADICEAN_01575"/>
<name>M7N7R9_9BACT</name>